<dbReference type="RefSeq" id="WP_112118640.1">
    <property type="nucleotide sequence ID" value="NZ_JBFRXT010000002.1"/>
</dbReference>
<reference evidence="1 2" key="1">
    <citation type="submission" date="2018-06" db="EMBL/GenBank/DDBJ databases">
        <authorList>
            <consortium name="Pathogen Informatics"/>
            <person name="Doyle S."/>
        </authorList>
    </citation>
    <scope>NUCLEOTIDE SEQUENCE [LARGE SCALE GENOMIC DNA]</scope>
    <source>
        <strain evidence="1 2">NCTC7582</strain>
    </source>
</reference>
<dbReference type="Proteomes" id="UP000251431">
    <property type="component" value="Unassembled WGS sequence"/>
</dbReference>
<dbReference type="EMBL" id="UAQE01000004">
    <property type="protein sequence ID" value="SPU38838.1"/>
    <property type="molecule type" value="Genomic_DNA"/>
</dbReference>
<sequence length="198" mass="23711">MSLENIIDCICKEATNKDSKKLEELLEQLYDYESAKILDIYPYQIKSNEKYSQVEVFFDKLEMVDFQQKTQDYHSYQKSLEKFERFFELMWLKSSEFYAFYYLPDPLYKDQLYYKVYENEWGKISPKDLTEGTFVNIDEYTMLISLIKLAVSDHLHLHFILPEENIVFSGNGLAFLIYSQHNLELLEKVANTEGLYIR</sequence>
<dbReference type="AlphaFoldDB" id="A0A2X1A0X9"/>
<evidence type="ECO:0000313" key="2">
    <source>
        <dbReference type="Proteomes" id="UP000251431"/>
    </source>
</evidence>
<proteinExistence type="predicted"/>
<name>A0A2X1A0X9_9BACI</name>
<organism evidence="1 2">
    <name type="scientific">Lysinibacillus capsici</name>
    <dbReference type="NCBI Taxonomy" id="2115968"/>
    <lineage>
        <taxon>Bacteria</taxon>
        <taxon>Bacillati</taxon>
        <taxon>Bacillota</taxon>
        <taxon>Bacilli</taxon>
        <taxon>Bacillales</taxon>
        <taxon>Bacillaceae</taxon>
        <taxon>Lysinibacillus</taxon>
    </lineage>
</organism>
<protein>
    <submittedName>
        <fullName evidence="1">Uncharacterized protein</fullName>
    </submittedName>
</protein>
<gene>
    <name evidence="1" type="ORF">NCTC7582_04807</name>
</gene>
<accession>A0A2X1A0X9</accession>
<evidence type="ECO:0000313" key="1">
    <source>
        <dbReference type="EMBL" id="SPU38838.1"/>
    </source>
</evidence>